<name>A0ABD2JZ97_HETSC</name>
<evidence type="ECO:0000256" key="1">
    <source>
        <dbReference type="SAM" id="SignalP"/>
    </source>
</evidence>
<sequence>MRHQFRIVFALFLILPILIGKTECQNDFWASLSQPLVSVGSDAKMPLKDFGMDFSRLNDYSSLFGRRKKRAH</sequence>
<feature type="chain" id="PRO_5044838042" evidence="1">
    <location>
        <begin position="25"/>
        <end position="72"/>
    </location>
</feature>
<proteinExistence type="predicted"/>
<dbReference type="AlphaFoldDB" id="A0ABD2JZ97"/>
<evidence type="ECO:0000313" key="3">
    <source>
        <dbReference type="Proteomes" id="UP001620645"/>
    </source>
</evidence>
<dbReference type="EMBL" id="JBICCN010000078">
    <property type="protein sequence ID" value="KAL3095971.1"/>
    <property type="molecule type" value="Genomic_DNA"/>
</dbReference>
<protein>
    <submittedName>
        <fullName evidence="2">Uncharacterized protein</fullName>
    </submittedName>
</protein>
<gene>
    <name evidence="2" type="ORF">niasHS_005730</name>
</gene>
<organism evidence="2 3">
    <name type="scientific">Heterodera schachtii</name>
    <name type="common">Sugarbeet cyst nematode worm</name>
    <name type="synonym">Tylenchus schachtii</name>
    <dbReference type="NCBI Taxonomy" id="97005"/>
    <lineage>
        <taxon>Eukaryota</taxon>
        <taxon>Metazoa</taxon>
        <taxon>Ecdysozoa</taxon>
        <taxon>Nematoda</taxon>
        <taxon>Chromadorea</taxon>
        <taxon>Rhabditida</taxon>
        <taxon>Tylenchina</taxon>
        <taxon>Tylenchomorpha</taxon>
        <taxon>Tylenchoidea</taxon>
        <taxon>Heteroderidae</taxon>
        <taxon>Heteroderinae</taxon>
        <taxon>Heterodera</taxon>
    </lineage>
</organism>
<evidence type="ECO:0000313" key="2">
    <source>
        <dbReference type="EMBL" id="KAL3095971.1"/>
    </source>
</evidence>
<reference evidence="2 3" key="1">
    <citation type="submission" date="2024-10" db="EMBL/GenBank/DDBJ databases">
        <authorList>
            <person name="Kim D."/>
        </authorList>
    </citation>
    <scope>NUCLEOTIDE SEQUENCE [LARGE SCALE GENOMIC DNA]</scope>
    <source>
        <strain evidence="2">Taebaek</strain>
    </source>
</reference>
<comment type="caution">
    <text evidence="2">The sequence shown here is derived from an EMBL/GenBank/DDBJ whole genome shotgun (WGS) entry which is preliminary data.</text>
</comment>
<accession>A0ABD2JZ97</accession>
<keyword evidence="1" id="KW-0732">Signal</keyword>
<dbReference type="Proteomes" id="UP001620645">
    <property type="component" value="Unassembled WGS sequence"/>
</dbReference>
<feature type="signal peptide" evidence="1">
    <location>
        <begin position="1"/>
        <end position="24"/>
    </location>
</feature>
<keyword evidence="3" id="KW-1185">Reference proteome</keyword>